<feature type="transmembrane region" description="Helical" evidence="1">
    <location>
        <begin position="233"/>
        <end position="253"/>
    </location>
</feature>
<dbReference type="Pfam" id="PF20151">
    <property type="entry name" value="DUF6533"/>
    <property type="match status" value="1"/>
</dbReference>
<comment type="caution">
    <text evidence="3">The sequence shown here is derived from an EMBL/GenBank/DDBJ whole genome shotgun (WGS) entry which is preliminary data.</text>
</comment>
<proteinExistence type="predicted"/>
<dbReference type="InterPro" id="IPR045340">
    <property type="entry name" value="DUF6533"/>
</dbReference>
<dbReference type="AlphaFoldDB" id="A0A9W9AL16"/>
<feature type="transmembrane region" description="Helical" evidence="1">
    <location>
        <begin position="209"/>
        <end position="227"/>
    </location>
</feature>
<keyword evidence="1" id="KW-0812">Transmembrane</keyword>
<gene>
    <name evidence="3" type="ORF">J3R30DRAFT_1335372</name>
</gene>
<keyword evidence="1" id="KW-0472">Membrane</keyword>
<feature type="transmembrane region" description="Helical" evidence="1">
    <location>
        <begin position="115"/>
        <end position="138"/>
    </location>
</feature>
<feature type="domain" description="DUF6533" evidence="2">
    <location>
        <begin position="16"/>
        <end position="61"/>
    </location>
</feature>
<evidence type="ECO:0000259" key="2">
    <source>
        <dbReference type="Pfam" id="PF20151"/>
    </source>
</evidence>
<feature type="transmembrane region" description="Helical" evidence="1">
    <location>
        <begin position="82"/>
        <end position="103"/>
    </location>
</feature>
<evidence type="ECO:0000313" key="3">
    <source>
        <dbReference type="EMBL" id="KAJ4485272.1"/>
    </source>
</evidence>
<reference evidence="3" key="1">
    <citation type="submission" date="2022-08" db="EMBL/GenBank/DDBJ databases">
        <title>A Global Phylogenomic Analysis of the Shiitake Genus Lentinula.</title>
        <authorList>
            <consortium name="DOE Joint Genome Institute"/>
            <person name="Sierra-Patev S."/>
            <person name="Min B."/>
            <person name="Naranjo-Ortiz M."/>
            <person name="Looney B."/>
            <person name="Konkel Z."/>
            <person name="Slot J.C."/>
            <person name="Sakamoto Y."/>
            <person name="Steenwyk J.L."/>
            <person name="Rokas A."/>
            <person name="Carro J."/>
            <person name="Camarero S."/>
            <person name="Ferreira P."/>
            <person name="Molpeceres G."/>
            <person name="Ruiz-Duenas F.J."/>
            <person name="Serrano A."/>
            <person name="Henrissat B."/>
            <person name="Drula E."/>
            <person name="Hughes K.W."/>
            <person name="Mata J.L."/>
            <person name="Ishikawa N.K."/>
            <person name="Vargas-Isla R."/>
            <person name="Ushijima S."/>
            <person name="Smith C.A."/>
            <person name="Ahrendt S."/>
            <person name="Andreopoulos W."/>
            <person name="He G."/>
            <person name="Labutti K."/>
            <person name="Lipzen A."/>
            <person name="Ng V."/>
            <person name="Riley R."/>
            <person name="Sandor L."/>
            <person name="Barry K."/>
            <person name="Martinez A.T."/>
            <person name="Xiao Y."/>
            <person name="Gibbons J.G."/>
            <person name="Terashima K."/>
            <person name="Grigoriev I.V."/>
            <person name="Hibbett D.S."/>
        </authorList>
    </citation>
    <scope>NUCLEOTIDE SEQUENCE</scope>
    <source>
        <strain evidence="3">JLM2183</strain>
    </source>
</reference>
<keyword evidence="4" id="KW-1185">Reference proteome</keyword>
<protein>
    <recommendedName>
        <fullName evidence="2">DUF6533 domain-containing protein</fullName>
    </recommendedName>
</protein>
<dbReference type="EMBL" id="JAOTPV010000003">
    <property type="protein sequence ID" value="KAJ4485272.1"/>
    <property type="molecule type" value="Genomic_DNA"/>
</dbReference>
<evidence type="ECO:0000256" key="1">
    <source>
        <dbReference type="SAM" id="Phobius"/>
    </source>
</evidence>
<keyword evidence="1" id="KW-1133">Transmembrane helix</keyword>
<accession>A0A9W9AL16</accession>
<sequence>MNNISTTVWDIDTIRCVNLAASIVILYDHLLTLDDEFRYIWKKSWSLGKALFIINRYYSLIATAGINNYALFDLTEAVSFRFFYWEGWGGLITCMIAEIILQMRLYALYSLNKKILTVMIISFILSLAGAAVVVGFVLNDGAVQLDSDTLFCVPTLPTYSYSFWIPRLAFETVLCILALIRGFQLRDEDTIDMDWSGSRLMKIMIKDSIGYYIIMFVIYLMCLVVWIKNINLALISFGFSVAFSCVLGNRLMLTIRKVAYKREGKI</sequence>
<name>A0A9W9AL16_9AGAR</name>
<dbReference type="Proteomes" id="UP001150266">
    <property type="component" value="Unassembled WGS sequence"/>
</dbReference>
<feature type="transmembrane region" description="Helical" evidence="1">
    <location>
        <begin position="50"/>
        <end position="70"/>
    </location>
</feature>
<dbReference type="OrthoDB" id="3349377at2759"/>
<organism evidence="3 4">
    <name type="scientific">Lentinula aciculospora</name>
    <dbReference type="NCBI Taxonomy" id="153920"/>
    <lineage>
        <taxon>Eukaryota</taxon>
        <taxon>Fungi</taxon>
        <taxon>Dikarya</taxon>
        <taxon>Basidiomycota</taxon>
        <taxon>Agaricomycotina</taxon>
        <taxon>Agaricomycetes</taxon>
        <taxon>Agaricomycetidae</taxon>
        <taxon>Agaricales</taxon>
        <taxon>Marasmiineae</taxon>
        <taxon>Omphalotaceae</taxon>
        <taxon>Lentinula</taxon>
    </lineage>
</organism>
<feature type="transmembrane region" description="Helical" evidence="1">
    <location>
        <begin position="158"/>
        <end position="180"/>
    </location>
</feature>
<evidence type="ECO:0000313" key="4">
    <source>
        <dbReference type="Proteomes" id="UP001150266"/>
    </source>
</evidence>